<reference evidence="1" key="2">
    <citation type="submission" date="2021-01" db="EMBL/GenBank/DDBJ databases">
        <authorList>
            <person name="Schikora-Tamarit M.A."/>
        </authorList>
    </citation>
    <scope>NUCLEOTIDE SEQUENCE</scope>
    <source>
        <strain evidence="1">NCAIM Y.01608</strain>
    </source>
</reference>
<evidence type="ECO:0000313" key="1">
    <source>
        <dbReference type="EMBL" id="KAH3662848.1"/>
    </source>
</evidence>
<protein>
    <submittedName>
        <fullName evidence="1">Uncharacterized protein</fullName>
    </submittedName>
</protein>
<sequence>MLSKDDNLLGVPSLVHRFIARVNTSPTSEPSTTTPFSLHFAFILSSEHKPSMSSSLNFGCVVIRSHICEHFIRFLDVSGTASSLSLSSTDTPGVIRGTVPLSEFKLFTVSCCCCCCGLAKNSLSGSSFDSSVINPCSGSASVVTGNSFSIAEKAKSLGEKAEGFTWSNTKEVS</sequence>
<evidence type="ECO:0000313" key="2">
    <source>
        <dbReference type="Proteomes" id="UP000788993"/>
    </source>
</evidence>
<dbReference type="AlphaFoldDB" id="A0A9P8NZM8"/>
<name>A0A9P8NZM8_9ASCO</name>
<accession>A0A9P8NZM8</accession>
<dbReference type="EMBL" id="JAEUBD010001266">
    <property type="protein sequence ID" value="KAH3662848.1"/>
    <property type="molecule type" value="Genomic_DNA"/>
</dbReference>
<proteinExistence type="predicted"/>
<reference evidence="1" key="1">
    <citation type="journal article" date="2021" name="Open Biol.">
        <title>Shared evolutionary footprints suggest mitochondrial oxidative damage underlies multiple complex I losses in fungi.</title>
        <authorList>
            <person name="Schikora-Tamarit M.A."/>
            <person name="Marcet-Houben M."/>
            <person name="Nosek J."/>
            <person name="Gabaldon T."/>
        </authorList>
    </citation>
    <scope>NUCLEOTIDE SEQUENCE</scope>
    <source>
        <strain evidence="1">NCAIM Y.01608</strain>
    </source>
</reference>
<organism evidence="1 2">
    <name type="scientific">Ogataea polymorpha</name>
    <dbReference type="NCBI Taxonomy" id="460523"/>
    <lineage>
        <taxon>Eukaryota</taxon>
        <taxon>Fungi</taxon>
        <taxon>Dikarya</taxon>
        <taxon>Ascomycota</taxon>
        <taxon>Saccharomycotina</taxon>
        <taxon>Pichiomycetes</taxon>
        <taxon>Pichiales</taxon>
        <taxon>Pichiaceae</taxon>
        <taxon>Ogataea</taxon>
    </lineage>
</organism>
<gene>
    <name evidence="1" type="ORF">OGATHE_004424</name>
</gene>
<comment type="caution">
    <text evidence="1">The sequence shown here is derived from an EMBL/GenBank/DDBJ whole genome shotgun (WGS) entry which is preliminary data.</text>
</comment>
<keyword evidence="2" id="KW-1185">Reference proteome</keyword>
<dbReference type="Proteomes" id="UP000788993">
    <property type="component" value="Unassembled WGS sequence"/>
</dbReference>